<keyword evidence="6" id="KW-0175">Coiled coil</keyword>
<organism evidence="11 12">
    <name type="scientific">Anaeromyces robustus</name>
    <dbReference type="NCBI Taxonomy" id="1754192"/>
    <lineage>
        <taxon>Eukaryota</taxon>
        <taxon>Fungi</taxon>
        <taxon>Fungi incertae sedis</taxon>
        <taxon>Chytridiomycota</taxon>
        <taxon>Chytridiomycota incertae sedis</taxon>
        <taxon>Neocallimastigomycetes</taxon>
        <taxon>Neocallimastigales</taxon>
        <taxon>Neocallimastigaceae</taxon>
        <taxon>Anaeromyces</taxon>
    </lineage>
</organism>
<dbReference type="STRING" id="1754192.A0A1Y1XN38"/>
<evidence type="ECO:0000259" key="10">
    <source>
        <dbReference type="PROSITE" id="PS51328"/>
    </source>
</evidence>
<evidence type="ECO:0000256" key="6">
    <source>
        <dbReference type="SAM" id="Coils"/>
    </source>
</evidence>
<dbReference type="GO" id="GO:0030134">
    <property type="term" value="C:COPII-coated ER to Golgi transport vesicle"/>
    <property type="evidence" value="ECO:0007669"/>
    <property type="project" value="TreeGrafter"/>
</dbReference>
<evidence type="ECO:0000313" key="11">
    <source>
        <dbReference type="EMBL" id="ORX87142.1"/>
    </source>
</evidence>
<dbReference type="EMBL" id="MCFG01000012">
    <property type="protein sequence ID" value="ORX87142.1"/>
    <property type="molecule type" value="Genomic_DNA"/>
</dbReference>
<evidence type="ECO:0000256" key="7">
    <source>
        <dbReference type="SAM" id="MobiDB-lite"/>
    </source>
</evidence>
<feature type="region of interest" description="Disordered" evidence="7">
    <location>
        <begin position="72"/>
        <end position="94"/>
    </location>
</feature>
<dbReference type="PANTHER" id="PTHR12223">
    <property type="entry name" value="VESICULAR MANNOSE-BINDING LECTIN"/>
    <property type="match status" value="1"/>
</dbReference>
<name>A0A1Y1XN38_9FUNG</name>
<dbReference type="SUPFAM" id="SSF49899">
    <property type="entry name" value="Concanavalin A-like lectins/glucanases"/>
    <property type="match status" value="1"/>
</dbReference>
<evidence type="ECO:0000313" key="12">
    <source>
        <dbReference type="Proteomes" id="UP000193944"/>
    </source>
</evidence>
<dbReference type="InterPro" id="IPR005052">
    <property type="entry name" value="Lectin_leg"/>
</dbReference>
<evidence type="ECO:0000256" key="4">
    <source>
        <dbReference type="ARBA" id="ARBA00022989"/>
    </source>
</evidence>
<sequence length="617" mass="71327">MKLNLLYFILIITLFGFCVSRKSGLYPDQNQDNEDEEVQEEYYGYNNNAYVDIEEQQNKKNAIYGNNEYQEFENDNDNTQYQDTNNDNQKEQQEQQELKTRHQYKLSFKKPYYYYNDTDIIPNWECRGNTIPSEDMIRLVPSVPNKSGSIWSLLTNQYDEWQIVFSLKISGRSVTGSQGMAVFYTDRQLNPDTFYGGEHIWNGLAIIFDTLNLDKNSPIPTISVLYNDGSTLVQSQKDYDDLKKSGCVADFRNSPVPIYVRVTYVNKRLKVEVDLTHQGSEYYECTNDEIDLPNNNVFGITAKTGDINPDDHDIISFDFYQLNPPPKENHVMRPNEEEIIGREGEFEIDEETLKNIKKVEDEVNKEQAKKRELEKEKMVDAKSVYLTQFRILETVNRILTNIESSNGSGNQNNQNEVIDEINHRTDQILYEENEMKELLEDIKQTVQYTSENVERDSQKFEYKINSVETKINQKVNSEINKVLSELRNVKEENKKLKEGIRYLAKNASNQPNIWFVVAVTFFLNMLGLYIIVRVLPNRGSGIGINSLPYLFDVDALKSSGVESENSSSDSIDISNNLSSIVKVNFKNKPSAANPLIKLKTAYPHNPEESKLIFGRKV</sequence>
<gene>
    <name evidence="11" type="ORF">BCR32DRAFT_289537</name>
</gene>
<dbReference type="OrthoDB" id="10265193at2759"/>
<dbReference type="Pfam" id="PF03388">
    <property type="entry name" value="Lectin_leg-like"/>
    <property type="match status" value="1"/>
</dbReference>
<keyword evidence="3 9" id="KW-0732">Signal</keyword>
<feature type="compositionally biased region" description="Low complexity" evidence="7">
    <location>
        <begin position="77"/>
        <end position="87"/>
    </location>
</feature>
<evidence type="ECO:0000256" key="9">
    <source>
        <dbReference type="SAM" id="SignalP"/>
    </source>
</evidence>
<evidence type="ECO:0000256" key="1">
    <source>
        <dbReference type="ARBA" id="ARBA00004479"/>
    </source>
</evidence>
<proteinExistence type="predicted"/>
<keyword evidence="4 8" id="KW-1133">Transmembrane helix</keyword>
<dbReference type="Proteomes" id="UP000193944">
    <property type="component" value="Unassembled WGS sequence"/>
</dbReference>
<evidence type="ECO:0000256" key="8">
    <source>
        <dbReference type="SAM" id="Phobius"/>
    </source>
</evidence>
<dbReference type="GO" id="GO:0005793">
    <property type="term" value="C:endoplasmic reticulum-Golgi intermediate compartment"/>
    <property type="evidence" value="ECO:0007669"/>
    <property type="project" value="TreeGrafter"/>
</dbReference>
<feature type="domain" description="L-type lectin-like" evidence="10">
    <location>
        <begin position="100"/>
        <end position="322"/>
    </location>
</feature>
<protein>
    <submittedName>
        <fullName evidence="11">Concanavalin A-like lectin/glucanase</fullName>
    </submittedName>
</protein>
<evidence type="ECO:0000256" key="5">
    <source>
        <dbReference type="ARBA" id="ARBA00023136"/>
    </source>
</evidence>
<dbReference type="GO" id="GO:0000139">
    <property type="term" value="C:Golgi membrane"/>
    <property type="evidence" value="ECO:0007669"/>
    <property type="project" value="TreeGrafter"/>
</dbReference>
<dbReference type="GO" id="GO:0005537">
    <property type="term" value="F:D-mannose binding"/>
    <property type="evidence" value="ECO:0007669"/>
    <property type="project" value="TreeGrafter"/>
</dbReference>
<evidence type="ECO:0000256" key="3">
    <source>
        <dbReference type="ARBA" id="ARBA00022729"/>
    </source>
</evidence>
<dbReference type="GO" id="GO:0006888">
    <property type="term" value="P:endoplasmic reticulum to Golgi vesicle-mediated transport"/>
    <property type="evidence" value="ECO:0007669"/>
    <property type="project" value="TreeGrafter"/>
</dbReference>
<reference evidence="11 12" key="1">
    <citation type="submission" date="2016-08" db="EMBL/GenBank/DDBJ databases">
        <title>A Parts List for Fungal Cellulosomes Revealed by Comparative Genomics.</title>
        <authorList>
            <consortium name="DOE Joint Genome Institute"/>
            <person name="Haitjema C.H."/>
            <person name="Gilmore S.P."/>
            <person name="Henske J.K."/>
            <person name="Solomon K.V."/>
            <person name="De Groot R."/>
            <person name="Kuo A."/>
            <person name="Mondo S.J."/>
            <person name="Salamov A.A."/>
            <person name="Labutti K."/>
            <person name="Zhao Z."/>
            <person name="Chiniquy J."/>
            <person name="Barry K."/>
            <person name="Brewer H.M."/>
            <person name="Purvine S.O."/>
            <person name="Wright A.T."/>
            <person name="Boxma B."/>
            <person name="Van Alen T."/>
            <person name="Hackstein J.H."/>
            <person name="Baker S.E."/>
            <person name="Grigoriev I.V."/>
            <person name="O'Malley M.A."/>
        </authorList>
    </citation>
    <scope>NUCLEOTIDE SEQUENCE [LARGE SCALE GENOMIC DNA]</scope>
    <source>
        <strain evidence="11 12">S4</strain>
    </source>
</reference>
<reference evidence="11 12" key="2">
    <citation type="submission" date="2016-08" db="EMBL/GenBank/DDBJ databases">
        <title>Pervasive Adenine N6-methylation of Active Genes in Fungi.</title>
        <authorList>
            <consortium name="DOE Joint Genome Institute"/>
            <person name="Mondo S.J."/>
            <person name="Dannebaum R.O."/>
            <person name="Kuo R.C."/>
            <person name="Labutti K."/>
            <person name="Haridas S."/>
            <person name="Kuo A."/>
            <person name="Salamov A."/>
            <person name="Ahrendt S.R."/>
            <person name="Lipzen A."/>
            <person name="Sullivan W."/>
            <person name="Andreopoulos W.B."/>
            <person name="Clum A."/>
            <person name="Lindquist E."/>
            <person name="Daum C."/>
            <person name="Ramamoorthy G.K."/>
            <person name="Gryganskyi A."/>
            <person name="Culley D."/>
            <person name="Magnuson J.K."/>
            <person name="James T.Y."/>
            <person name="O'Malley M.A."/>
            <person name="Stajich J.E."/>
            <person name="Spatafora J.W."/>
            <person name="Visel A."/>
            <person name="Grigoriev I.V."/>
        </authorList>
    </citation>
    <scope>NUCLEOTIDE SEQUENCE [LARGE SCALE GENOMIC DNA]</scope>
    <source>
        <strain evidence="11 12">S4</strain>
    </source>
</reference>
<keyword evidence="12" id="KW-1185">Reference proteome</keyword>
<feature type="signal peptide" evidence="9">
    <location>
        <begin position="1"/>
        <end position="20"/>
    </location>
</feature>
<keyword evidence="2 8" id="KW-0812">Transmembrane</keyword>
<keyword evidence="5 8" id="KW-0472">Membrane</keyword>
<dbReference type="PANTHER" id="PTHR12223:SF28">
    <property type="entry name" value="LECTIN, MANNOSE BINDING 1 LIKE"/>
    <property type="match status" value="1"/>
</dbReference>
<dbReference type="InterPro" id="IPR013320">
    <property type="entry name" value="ConA-like_dom_sf"/>
</dbReference>
<comment type="subcellular location">
    <subcellularLocation>
        <location evidence="1">Membrane</location>
        <topology evidence="1">Single-pass type I membrane protein</topology>
    </subcellularLocation>
</comment>
<dbReference type="InterPro" id="IPR051136">
    <property type="entry name" value="Intracellular_Lectin-GPT"/>
</dbReference>
<dbReference type="AlphaFoldDB" id="A0A1Y1XN38"/>
<evidence type="ECO:0000256" key="2">
    <source>
        <dbReference type="ARBA" id="ARBA00022692"/>
    </source>
</evidence>
<comment type="caution">
    <text evidence="11">The sequence shown here is derived from an EMBL/GenBank/DDBJ whole genome shotgun (WGS) entry which is preliminary data.</text>
</comment>
<accession>A0A1Y1XN38</accession>
<dbReference type="GO" id="GO:0005789">
    <property type="term" value="C:endoplasmic reticulum membrane"/>
    <property type="evidence" value="ECO:0007669"/>
    <property type="project" value="TreeGrafter"/>
</dbReference>
<dbReference type="PROSITE" id="PS51328">
    <property type="entry name" value="L_LECTIN_LIKE"/>
    <property type="match status" value="1"/>
</dbReference>
<feature type="coiled-coil region" evidence="6">
    <location>
        <begin position="349"/>
        <end position="376"/>
    </location>
</feature>
<dbReference type="Gene3D" id="2.60.120.200">
    <property type="match status" value="1"/>
</dbReference>
<feature type="coiled-coil region" evidence="6">
    <location>
        <begin position="472"/>
        <end position="506"/>
    </location>
</feature>
<feature type="chain" id="PRO_5012169171" evidence="9">
    <location>
        <begin position="21"/>
        <end position="617"/>
    </location>
</feature>
<feature type="transmembrane region" description="Helical" evidence="8">
    <location>
        <begin position="513"/>
        <end position="532"/>
    </location>
</feature>
<keyword evidence="11" id="KW-0430">Lectin</keyword>